<dbReference type="PANTHER" id="PTHR47737">
    <property type="entry name" value="GLYCINE BETAINE/PROLINE BETAINE TRANSPORT SYSTEM PERMEASE PROTEIN PROW"/>
    <property type="match status" value="1"/>
</dbReference>
<dbReference type="PROSITE" id="PS51257">
    <property type="entry name" value="PROKAR_LIPOPROTEIN"/>
    <property type="match status" value="1"/>
</dbReference>
<dbReference type="Pfam" id="PF04069">
    <property type="entry name" value="OpuAC"/>
    <property type="match status" value="1"/>
</dbReference>
<name>A0A2I0QS35_9BACI</name>
<evidence type="ECO:0000256" key="5">
    <source>
        <dbReference type="SAM" id="SignalP"/>
    </source>
</evidence>
<feature type="domain" description="ABC-type glycine betaine transport system substrate-binding" evidence="6">
    <location>
        <begin position="43"/>
        <end position="285"/>
    </location>
</feature>
<dbReference type="GO" id="GO:0015871">
    <property type="term" value="P:choline transport"/>
    <property type="evidence" value="ECO:0007669"/>
    <property type="project" value="TreeGrafter"/>
</dbReference>
<gene>
    <name evidence="7" type="ORF">CEY16_10300</name>
</gene>
<dbReference type="InterPro" id="IPR007210">
    <property type="entry name" value="ABC_Gly_betaine_transp_sub-bd"/>
</dbReference>
<dbReference type="Gene3D" id="3.40.190.10">
    <property type="entry name" value="Periplasmic binding protein-like II"/>
    <property type="match status" value="1"/>
</dbReference>
<proteinExistence type="predicted"/>
<evidence type="ECO:0000256" key="2">
    <source>
        <dbReference type="ARBA" id="ARBA00022448"/>
    </source>
</evidence>
<dbReference type="SUPFAM" id="SSF53850">
    <property type="entry name" value="Periplasmic binding protein-like II"/>
    <property type="match status" value="1"/>
</dbReference>
<dbReference type="GO" id="GO:0031460">
    <property type="term" value="P:glycine betaine transport"/>
    <property type="evidence" value="ECO:0007669"/>
    <property type="project" value="TreeGrafter"/>
</dbReference>
<feature type="chain" id="PRO_5038531895" evidence="5">
    <location>
        <begin position="22"/>
        <end position="299"/>
    </location>
</feature>
<dbReference type="Gene3D" id="3.40.190.100">
    <property type="entry name" value="Glycine betaine-binding periplasmic protein, domain 2"/>
    <property type="match status" value="1"/>
</dbReference>
<organism evidence="7 8">
    <name type="scientific">Halalkalibacillus sediminis</name>
    <dbReference type="NCBI Taxonomy" id="2018042"/>
    <lineage>
        <taxon>Bacteria</taxon>
        <taxon>Bacillati</taxon>
        <taxon>Bacillota</taxon>
        <taxon>Bacilli</taxon>
        <taxon>Bacillales</taxon>
        <taxon>Bacillaceae</taxon>
        <taxon>Halalkalibacillus</taxon>
    </lineage>
</organism>
<dbReference type="AlphaFoldDB" id="A0A2I0QS35"/>
<accession>A0A2I0QS35</accession>
<evidence type="ECO:0000256" key="3">
    <source>
        <dbReference type="ARBA" id="ARBA00022475"/>
    </source>
</evidence>
<reference evidence="7 8" key="1">
    <citation type="submission" date="2017-06" db="EMBL/GenBank/DDBJ databases">
        <title>the draft geome sequence of Illustriluteabacillus marina B3227.</title>
        <authorList>
            <person name="He R.-H."/>
            <person name="Du Z.-J."/>
        </authorList>
    </citation>
    <scope>NUCLEOTIDE SEQUENCE [LARGE SCALE GENOMIC DNA]</scope>
    <source>
        <strain evidence="7 8">B3227</strain>
    </source>
</reference>
<comment type="caution">
    <text evidence="7">The sequence shown here is derived from an EMBL/GenBank/DDBJ whole genome shotgun (WGS) entry which is preliminary data.</text>
</comment>
<dbReference type="OrthoDB" id="9787902at2"/>
<sequence length="299" mass="33904">MKNVKKLFPVLVLGLILLLAACGGEDDQADSGDGNEAEEEKGSISIGMNNWAENVAVSNMWKIVLEEKGYDVSLEPVEKAILYEGLANQDLDIGMEVWLPNTDKSFYNEYEEEIDWRENWYEGTDLALVVPSYMEDINSIEDLNANKEKFESQIYGIDPGSSLMGLTEEVVAEYNLDYELVPSSEPSMMAELDNRMSSEEPVVVTLWKPHWAFAEMDLKILEDPKNIYGDSENILYAARLGLEDEHPEIVEWFDNFMLNDDQLGSLMAELNEAESEEEGAQNWIDDNRDLIEEWTGGSE</sequence>
<feature type="signal peptide" evidence="5">
    <location>
        <begin position="1"/>
        <end position="21"/>
    </location>
</feature>
<evidence type="ECO:0000313" key="8">
    <source>
        <dbReference type="Proteomes" id="UP000243524"/>
    </source>
</evidence>
<keyword evidence="8" id="KW-1185">Reference proteome</keyword>
<evidence type="ECO:0000313" key="7">
    <source>
        <dbReference type="EMBL" id="PKR77128.1"/>
    </source>
</evidence>
<evidence type="ECO:0000259" key="6">
    <source>
        <dbReference type="Pfam" id="PF04069"/>
    </source>
</evidence>
<dbReference type="CDD" id="cd13639">
    <property type="entry name" value="PBP2_OpuAC_like"/>
    <property type="match status" value="1"/>
</dbReference>
<evidence type="ECO:0000256" key="4">
    <source>
        <dbReference type="ARBA" id="ARBA00023136"/>
    </source>
</evidence>
<comment type="subcellular location">
    <subcellularLocation>
        <location evidence="1">Cell membrane</location>
    </subcellularLocation>
</comment>
<protein>
    <submittedName>
        <fullName evidence="7">Glycine/betaine ABC transporter</fullName>
    </submittedName>
</protein>
<dbReference type="GO" id="GO:0005275">
    <property type="term" value="F:amine transmembrane transporter activity"/>
    <property type="evidence" value="ECO:0007669"/>
    <property type="project" value="TreeGrafter"/>
</dbReference>
<keyword evidence="3" id="KW-1003">Cell membrane</keyword>
<dbReference type="GO" id="GO:0043190">
    <property type="term" value="C:ATP-binding cassette (ABC) transporter complex"/>
    <property type="evidence" value="ECO:0007669"/>
    <property type="project" value="InterPro"/>
</dbReference>
<keyword evidence="5" id="KW-0732">Signal</keyword>
<evidence type="ECO:0000256" key="1">
    <source>
        <dbReference type="ARBA" id="ARBA00004236"/>
    </source>
</evidence>
<dbReference type="PANTHER" id="PTHR47737:SF1">
    <property type="entry name" value="GLYCINE BETAINE_PROLINE BETAINE TRANSPORT SYSTEM PERMEASE PROTEIN PROW"/>
    <property type="match status" value="1"/>
</dbReference>
<keyword evidence="2" id="KW-0813">Transport</keyword>
<dbReference type="Proteomes" id="UP000243524">
    <property type="component" value="Unassembled WGS sequence"/>
</dbReference>
<dbReference type="EMBL" id="PJNH01000003">
    <property type="protein sequence ID" value="PKR77128.1"/>
    <property type="molecule type" value="Genomic_DNA"/>
</dbReference>
<keyword evidence="4" id="KW-0472">Membrane</keyword>
<dbReference type="GO" id="GO:0015226">
    <property type="term" value="F:carnitine transmembrane transporter activity"/>
    <property type="evidence" value="ECO:0007669"/>
    <property type="project" value="TreeGrafter"/>
</dbReference>
<dbReference type="RefSeq" id="WP_101331931.1">
    <property type="nucleotide sequence ID" value="NZ_PJNH01000003.1"/>
</dbReference>